<feature type="non-terminal residue" evidence="1">
    <location>
        <position position="1"/>
    </location>
</feature>
<dbReference type="EMBL" id="HACG01051281">
    <property type="protein sequence ID" value="CEK98152.1"/>
    <property type="molecule type" value="Transcribed_RNA"/>
</dbReference>
<sequence>KQTACHMAAVICHLRQKLLMYFETKCNHKGDTKTCVIGKLKDPSVLIQLQVLGLFSKFLTGPWMRVLYKNEKQLSNLQMVSKTY</sequence>
<feature type="non-terminal residue" evidence="1">
    <location>
        <position position="84"/>
    </location>
</feature>
<dbReference type="AlphaFoldDB" id="A0A0B7BYY2"/>
<evidence type="ECO:0000313" key="1">
    <source>
        <dbReference type="EMBL" id="CEK98152.1"/>
    </source>
</evidence>
<proteinExistence type="predicted"/>
<gene>
    <name evidence="1" type="primary">ORF217951</name>
</gene>
<reference evidence="1" key="1">
    <citation type="submission" date="2014-12" db="EMBL/GenBank/DDBJ databases">
        <title>Insight into the proteome of Arion vulgaris.</title>
        <authorList>
            <person name="Aradska J."/>
            <person name="Bulat T."/>
            <person name="Smidak R."/>
            <person name="Sarate P."/>
            <person name="Gangsoo J."/>
            <person name="Sialana F."/>
            <person name="Bilban M."/>
            <person name="Lubec G."/>
        </authorList>
    </citation>
    <scope>NUCLEOTIDE SEQUENCE</scope>
    <source>
        <tissue evidence="1">Skin</tissue>
    </source>
</reference>
<protein>
    <submittedName>
        <fullName evidence="1">Uncharacterized protein</fullName>
    </submittedName>
</protein>
<name>A0A0B7BYY2_9EUPU</name>
<accession>A0A0B7BYY2</accession>
<organism evidence="1">
    <name type="scientific">Arion vulgaris</name>
    <dbReference type="NCBI Taxonomy" id="1028688"/>
    <lineage>
        <taxon>Eukaryota</taxon>
        <taxon>Metazoa</taxon>
        <taxon>Spiralia</taxon>
        <taxon>Lophotrochozoa</taxon>
        <taxon>Mollusca</taxon>
        <taxon>Gastropoda</taxon>
        <taxon>Heterobranchia</taxon>
        <taxon>Euthyneura</taxon>
        <taxon>Panpulmonata</taxon>
        <taxon>Eupulmonata</taxon>
        <taxon>Stylommatophora</taxon>
        <taxon>Helicina</taxon>
        <taxon>Arionoidea</taxon>
        <taxon>Arionidae</taxon>
        <taxon>Arion</taxon>
    </lineage>
</organism>